<keyword evidence="2" id="KW-1185">Reference proteome</keyword>
<dbReference type="RefSeq" id="XP_016612205.1">
    <property type="nucleotide sequence ID" value="XM_016749918.1"/>
</dbReference>
<gene>
    <name evidence="1" type="ORF">SPPG_01600</name>
</gene>
<feature type="non-terminal residue" evidence="1">
    <location>
        <position position="1"/>
    </location>
</feature>
<dbReference type="Gene3D" id="1.25.40.10">
    <property type="entry name" value="Tetratricopeptide repeat domain"/>
    <property type="match status" value="1"/>
</dbReference>
<dbReference type="InParanoid" id="A0A0L0HS32"/>
<evidence type="ECO:0000313" key="2">
    <source>
        <dbReference type="Proteomes" id="UP000053201"/>
    </source>
</evidence>
<dbReference type="SMART" id="SM00671">
    <property type="entry name" value="SEL1"/>
    <property type="match status" value="3"/>
</dbReference>
<accession>A0A0L0HS32</accession>
<dbReference type="Pfam" id="PF08238">
    <property type="entry name" value="Sel1"/>
    <property type="match status" value="3"/>
</dbReference>
<reference evidence="1 2" key="1">
    <citation type="submission" date="2009-08" db="EMBL/GenBank/DDBJ databases">
        <title>The Genome Sequence of Spizellomyces punctatus strain DAOM BR117.</title>
        <authorList>
            <consortium name="The Broad Institute Genome Sequencing Platform"/>
            <person name="Russ C."/>
            <person name="Cuomo C."/>
            <person name="Shea T."/>
            <person name="Young S.K."/>
            <person name="Zeng Q."/>
            <person name="Koehrsen M."/>
            <person name="Haas B."/>
            <person name="Borodovsky M."/>
            <person name="Guigo R."/>
            <person name="Alvarado L."/>
            <person name="Berlin A."/>
            <person name="Bochicchio J."/>
            <person name="Borenstein D."/>
            <person name="Chapman S."/>
            <person name="Chen Z."/>
            <person name="Engels R."/>
            <person name="Freedman E."/>
            <person name="Gellesch M."/>
            <person name="Goldberg J."/>
            <person name="Griggs A."/>
            <person name="Gujja S."/>
            <person name="Heiman D."/>
            <person name="Hepburn T."/>
            <person name="Howarth C."/>
            <person name="Jen D."/>
            <person name="Larson L."/>
            <person name="Lewis B."/>
            <person name="Mehta T."/>
            <person name="Park D."/>
            <person name="Pearson M."/>
            <person name="Roberts A."/>
            <person name="Saif S."/>
            <person name="Shenoy N."/>
            <person name="Sisk P."/>
            <person name="Stolte C."/>
            <person name="Sykes S."/>
            <person name="Thomson T."/>
            <person name="Walk T."/>
            <person name="White J."/>
            <person name="Yandava C."/>
            <person name="Burger G."/>
            <person name="Gray M.W."/>
            <person name="Holland P.W.H."/>
            <person name="King N."/>
            <person name="Lang F.B.F."/>
            <person name="Roger A.J."/>
            <person name="Ruiz-Trillo I."/>
            <person name="Lander E."/>
            <person name="Nusbaum C."/>
        </authorList>
    </citation>
    <scope>NUCLEOTIDE SEQUENCE [LARGE SCALE GENOMIC DNA]</scope>
    <source>
        <strain evidence="1 2">DAOM BR117</strain>
    </source>
</reference>
<dbReference type="OMA" id="ELCWSAP"/>
<dbReference type="InterPro" id="IPR011990">
    <property type="entry name" value="TPR-like_helical_dom_sf"/>
</dbReference>
<dbReference type="GeneID" id="27685252"/>
<protein>
    <submittedName>
        <fullName evidence="1">Sel1 domain-containing protein</fullName>
    </submittedName>
</protein>
<dbReference type="PANTHER" id="PTHR45011:SF1">
    <property type="entry name" value="DAP3-BINDING CELL DEATH ENHANCER 1"/>
    <property type="match status" value="1"/>
</dbReference>
<dbReference type="SUPFAM" id="SSF81901">
    <property type="entry name" value="HCP-like"/>
    <property type="match status" value="1"/>
</dbReference>
<dbReference type="OrthoDB" id="10266786at2759"/>
<sequence length="241" mass="26596">MILAMRAIYKGHLVWVDLLQKPKQSCNKKQMSFDMTESFGSKRRLGFGGLRKKRMSIPENIFPETAVQTNIPKSIPNTPSLPTPPKPYNAALQAATNGNIPVAFRTFASLPHHAPSQYALGVLYTQGLTPDHEPNHTLAAHYYTLAAEQGYAPAQCNLGVSYAAGVGVPRDMSKAVEWLRRAAGKGHGEAMCNLGRILWEGVGVRRDVAEARRWFERAAVRGVEVAKVCLDVLDEEERQEA</sequence>
<dbReference type="EMBL" id="KQ257451">
    <property type="protein sequence ID" value="KND04166.1"/>
    <property type="molecule type" value="Genomic_DNA"/>
</dbReference>
<proteinExistence type="predicted"/>
<dbReference type="AlphaFoldDB" id="A0A0L0HS32"/>
<dbReference type="InterPro" id="IPR006597">
    <property type="entry name" value="Sel1-like"/>
</dbReference>
<dbReference type="STRING" id="645134.A0A0L0HS32"/>
<dbReference type="eggNOG" id="KOG1550">
    <property type="taxonomic scope" value="Eukaryota"/>
</dbReference>
<evidence type="ECO:0000313" key="1">
    <source>
        <dbReference type="EMBL" id="KND04166.1"/>
    </source>
</evidence>
<dbReference type="PANTHER" id="PTHR45011">
    <property type="entry name" value="DAP3-BINDING CELL DEATH ENHANCER 1"/>
    <property type="match status" value="1"/>
</dbReference>
<dbReference type="InterPro" id="IPR052748">
    <property type="entry name" value="ISR_Activator"/>
</dbReference>
<organism evidence="1 2">
    <name type="scientific">Spizellomyces punctatus (strain DAOM BR117)</name>
    <dbReference type="NCBI Taxonomy" id="645134"/>
    <lineage>
        <taxon>Eukaryota</taxon>
        <taxon>Fungi</taxon>
        <taxon>Fungi incertae sedis</taxon>
        <taxon>Chytridiomycota</taxon>
        <taxon>Chytridiomycota incertae sedis</taxon>
        <taxon>Chytridiomycetes</taxon>
        <taxon>Spizellomycetales</taxon>
        <taxon>Spizellomycetaceae</taxon>
        <taxon>Spizellomyces</taxon>
    </lineage>
</organism>
<dbReference type="VEuPathDB" id="FungiDB:SPPG_01600"/>
<dbReference type="Proteomes" id="UP000053201">
    <property type="component" value="Unassembled WGS sequence"/>
</dbReference>
<name>A0A0L0HS32_SPIPD</name>